<evidence type="ECO:0000313" key="2">
    <source>
        <dbReference type="EMBL" id="MEB4591433.1"/>
    </source>
</evidence>
<dbReference type="RefSeq" id="WP_324695028.1">
    <property type="nucleotide sequence ID" value="NZ_JAYMYJ010000105.1"/>
</dbReference>
<reference evidence="3" key="1">
    <citation type="submission" date="2023-07" db="EMBL/GenBank/DDBJ databases">
        <title>The carbon used by Thiothrix.</title>
        <authorList>
            <person name="Chen L."/>
        </authorList>
    </citation>
    <scope>NUCLEOTIDE SEQUENCE [LARGE SCALE GENOMIC DNA]</scope>
</reference>
<accession>A0ABU6CXA4</accession>
<name>A0ABU6CXA4_9GAMM</name>
<dbReference type="PROSITE" id="PS51257">
    <property type="entry name" value="PROKAR_LIPOPROTEIN"/>
    <property type="match status" value="1"/>
</dbReference>
<dbReference type="InterPro" id="IPR008557">
    <property type="entry name" value="PhoX"/>
</dbReference>
<dbReference type="PANTHER" id="PTHR35399:SF2">
    <property type="entry name" value="DUF839 DOMAIN-CONTAINING PROTEIN"/>
    <property type="match status" value="1"/>
</dbReference>
<evidence type="ECO:0000313" key="3">
    <source>
        <dbReference type="Proteomes" id="UP001308005"/>
    </source>
</evidence>
<keyword evidence="1" id="KW-0732">Signal</keyword>
<feature type="signal peptide" evidence="1">
    <location>
        <begin position="1"/>
        <end position="18"/>
    </location>
</feature>
<comment type="caution">
    <text evidence="2">The sequence shown here is derived from an EMBL/GenBank/DDBJ whole genome shotgun (WGS) entry which is preliminary data.</text>
</comment>
<gene>
    <name evidence="2" type="ORF">VSS37_10620</name>
</gene>
<dbReference type="Pfam" id="PF05787">
    <property type="entry name" value="PhoX"/>
    <property type="match status" value="1"/>
</dbReference>
<feature type="chain" id="PRO_5046826704" evidence="1">
    <location>
        <begin position="19"/>
        <end position="596"/>
    </location>
</feature>
<dbReference type="EMBL" id="JAYMYJ010000105">
    <property type="protein sequence ID" value="MEB4591433.1"/>
    <property type="molecule type" value="Genomic_DNA"/>
</dbReference>
<keyword evidence="3" id="KW-1185">Reference proteome</keyword>
<protein>
    <submittedName>
        <fullName evidence="2">Alkaline phosphatase PhoX</fullName>
    </submittedName>
</protein>
<dbReference type="Proteomes" id="UP001308005">
    <property type="component" value="Unassembled WGS sequence"/>
</dbReference>
<evidence type="ECO:0000256" key="1">
    <source>
        <dbReference type="SAM" id="SignalP"/>
    </source>
</evidence>
<sequence>MKHLNISLMAVAVAAALAGCNGNDGGSASDTTTTTTTPAARSISFGSVPVPATEAEKRAVSATSKATVNGKDYNIGYNTIMRSGDQVGGGTFGLVYDSTGTPLTATDGSLRVSDDNDFASLLPVGGKLFMVSHFETRPAAMYLTELSQDKTSGKLTAVQTRNLDFSAVHGGWVHCAGSVTPWNTHLGSEEYPPDARAVNPATGSIDNDSEYYNAMAAYYGGNKLALNAYDYGYQVEVKVNSFDSATVTKHYTMGRIAHELGKVMPDNKTVYMSDDGGNGVMLRFVADKAGDLSSGELFAAKWTQTSKDNGGAANLSWVSLGKATDAEVKTYLDSKLTFADMFDAETANADGSCPTAGFTHVATGSGTTGINGVTECLKLKTGMEKAASRLETRRYAALKGATTEFNKMEGITLDQDSKTMYMSMSSVEKSMLDNDKTDLGGPNDIRLDKNSCGTVFGLKLDDNYAATSMAGVVPGKASTTGDAANTCDLNGVANPDNVTYMPGYKTLIIGEDTGTGHQNDAIWSYNTESKALTRILTTPYGSETTSPYFYPDINGWAYLMAVVQHPYGESDQSKLVAGSGDNRAYTGYIGPLPSMK</sequence>
<proteinExistence type="predicted"/>
<organism evidence="2 3">
    <name type="scientific">Candidatus Thiothrix phosphatis</name>
    <dbReference type="NCBI Taxonomy" id="3112415"/>
    <lineage>
        <taxon>Bacteria</taxon>
        <taxon>Pseudomonadati</taxon>
        <taxon>Pseudomonadota</taxon>
        <taxon>Gammaproteobacteria</taxon>
        <taxon>Thiotrichales</taxon>
        <taxon>Thiotrichaceae</taxon>
        <taxon>Thiothrix</taxon>
    </lineage>
</organism>
<dbReference type="PANTHER" id="PTHR35399">
    <property type="entry name" value="SLR8030 PROTEIN"/>
    <property type="match status" value="1"/>
</dbReference>